<dbReference type="EMBL" id="JAANNT010000008">
    <property type="protein sequence ID" value="NUV29097.1"/>
    <property type="molecule type" value="Genomic_DNA"/>
</dbReference>
<comment type="caution">
    <text evidence="1">The sequence shown here is derived from an EMBL/GenBank/DDBJ whole genome shotgun (WGS) entry which is preliminary data.</text>
</comment>
<sequence length="277" mass="30935">MPQPARPRLLLVTDLSYPARGRRYGDEDTWLAARLREEFDLALCHPLDARALAGSFDAVLVRNSGPVLPHQEAWDAFRAHALTTGLRVYNPLTGKGDMAGKGYLLDLTAAGYPVIPTVDRAEELHRLPEAPSYAVKPVAGADSTGLEFLPREEVAARLDGSVLAQPRVDFRYEVSFFYVDREFRYALHAPDSGRRWELVPYEATPADLAFAGRFVEWNGLAHGVTRVDACRTREGELLLVELEDLNPYLSLDLLGEEEREGFVAALKRSLQKFIAQE</sequence>
<dbReference type="SUPFAM" id="SSF56059">
    <property type="entry name" value="Glutathione synthetase ATP-binding domain-like"/>
    <property type="match status" value="1"/>
</dbReference>
<proteinExistence type="predicted"/>
<protein>
    <recommendedName>
        <fullName evidence="3">ATP-grasp domain-containing protein</fullName>
    </recommendedName>
</protein>
<evidence type="ECO:0000313" key="1">
    <source>
        <dbReference type="EMBL" id="NUV29097.1"/>
    </source>
</evidence>
<accession>A0A7Y6F1Z2</accession>
<keyword evidence="2" id="KW-1185">Reference proteome</keyword>
<evidence type="ECO:0008006" key="3">
    <source>
        <dbReference type="Google" id="ProtNLM"/>
    </source>
</evidence>
<dbReference type="AlphaFoldDB" id="A0A7Y6F1Z2"/>
<dbReference type="Proteomes" id="UP000540128">
    <property type="component" value="Unassembled WGS sequence"/>
</dbReference>
<gene>
    <name evidence="1" type="ORF">G6W59_12285</name>
</gene>
<name>A0A7Y6F1Z2_9ACTN</name>
<dbReference type="RefSeq" id="WP_175457920.1">
    <property type="nucleotide sequence ID" value="NZ_JAANNT010000008.1"/>
</dbReference>
<evidence type="ECO:0000313" key="2">
    <source>
        <dbReference type="Proteomes" id="UP000540128"/>
    </source>
</evidence>
<reference evidence="1 2" key="1">
    <citation type="submission" date="2020-03" db="EMBL/GenBank/DDBJ databases">
        <title>Complete genome sequence of sixteen Streptomyces strains facilitates identification of candidate genes involved in plant growth-promotion in grain legumes and cereals.</title>
        <authorList>
            <person name="Gopalakrishnan S."/>
            <person name="Thakur V."/>
            <person name="Saxena R."/>
            <person name="Vadlamudi S."/>
            <person name="Purohit S."/>
            <person name="Kumar V."/>
            <person name="Rathore A."/>
            <person name="Chitikineni A."/>
            <person name="Varshney R.K."/>
        </authorList>
    </citation>
    <scope>NUCLEOTIDE SEQUENCE [LARGE SCALE GENOMIC DNA]</scope>
    <source>
        <strain evidence="1 2">KAI-180</strain>
    </source>
</reference>
<organism evidence="1 2">
    <name type="scientific">Streptomyces odorifer</name>
    <dbReference type="NCBI Taxonomy" id="53450"/>
    <lineage>
        <taxon>Bacteria</taxon>
        <taxon>Bacillati</taxon>
        <taxon>Actinomycetota</taxon>
        <taxon>Actinomycetes</taxon>
        <taxon>Kitasatosporales</taxon>
        <taxon>Streptomycetaceae</taxon>
        <taxon>Streptomyces</taxon>
        <taxon>Streptomyces albidoflavus group</taxon>
    </lineage>
</organism>